<evidence type="ECO:0000256" key="7">
    <source>
        <dbReference type="SAM" id="Phobius"/>
    </source>
</evidence>
<dbReference type="PROSITE" id="PS50109">
    <property type="entry name" value="HIS_KIN"/>
    <property type="match status" value="1"/>
</dbReference>
<evidence type="ECO:0000256" key="4">
    <source>
        <dbReference type="ARBA" id="ARBA00022679"/>
    </source>
</evidence>
<organism evidence="9 10">
    <name type="scientific">Kordia antarctica</name>
    <dbReference type="NCBI Taxonomy" id="1218801"/>
    <lineage>
        <taxon>Bacteria</taxon>
        <taxon>Pseudomonadati</taxon>
        <taxon>Bacteroidota</taxon>
        <taxon>Flavobacteriia</taxon>
        <taxon>Flavobacteriales</taxon>
        <taxon>Flavobacteriaceae</taxon>
        <taxon>Kordia</taxon>
    </lineage>
</organism>
<evidence type="ECO:0000256" key="3">
    <source>
        <dbReference type="ARBA" id="ARBA00022553"/>
    </source>
</evidence>
<gene>
    <name evidence="9" type="primary">cph1_2</name>
    <name evidence="9" type="ORF">IMCC3317_04750</name>
</gene>
<sequence>MTNWLSNNHSLKFVCCFIISMLSTHYMFGFEQHTDDVATIDLQETSITNSTEIALDADWLFYWNELIEPSNFKPNKPFTKISLTNWTAFTHSNNENLPSFGYATYRLLISIPKERPHVSLYIPAAYAASKTWINGELISEIGRVGTSKDETLHRRFSQIIPLNTNETDFEIVIQVANFYHKKGGIDKPLILGASKLLLNKRSKQIMADMIFIGCLGFIGSFFLLFFLFYWNKDKAILYFAILCMSLSYMALSDRYAPFAEIFQSFSWIILTKFEYIILFLAGAAASLFFYSIFSNFVHKLYSKIIVYSFCLLALLAIFLPPPHFTKLLLPFLILMIIDLIYVYFVIMKTIIIGKRHESILLLVSMSLASIIFSVHIFFFLGKNGNAMIYVNFGYILVFLLLSMLLMTRFSNSFKELERAKEFALEQKKEISIQSNELSNVNLELKENLKNLKISNAELDGFNHIVSHDLKAPLIAMHTLVSFIEEDLDTTINTDVKNNFKLLKDRVSKMFALINGLLEYSKVTKGKKSKELFSLNNLLSEIRAVVDTQNEHIIHLPDEDLEIYTNKIELEHVFQNLLSNSIKHNDKNSALINISFSKLPNEYVFAVSDNGPGIDAKYHTKIFEMFSQLNVNDEVESTGIGLSIVKKIVYENHGIISVESEKGIGTTLKFSWRI</sequence>
<feature type="transmembrane region" description="Helical" evidence="7">
    <location>
        <begin position="275"/>
        <end position="297"/>
    </location>
</feature>
<dbReference type="InterPro" id="IPR036097">
    <property type="entry name" value="HisK_dim/P_sf"/>
</dbReference>
<reference evidence="9 10" key="1">
    <citation type="journal article" date="2013" name="Int. J. Syst. Evol. Microbiol.">
        <title>Kordia antarctica sp. nov., isolated from Antarctic seawater.</title>
        <authorList>
            <person name="Baek K."/>
            <person name="Choi A."/>
            <person name="Kang I."/>
            <person name="Lee K."/>
            <person name="Cho J.C."/>
        </authorList>
    </citation>
    <scope>NUCLEOTIDE SEQUENCE [LARGE SCALE GENOMIC DNA]</scope>
    <source>
        <strain evidence="9 10">IMCC3317</strain>
    </source>
</reference>
<feature type="transmembrane region" description="Helical" evidence="7">
    <location>
        <begin position="236"/>
        <end position="255"/>
    </location>
</feature>
<comment type="catalytic activity">
    <reaction evidence="1">
        <text>ATP + protein L-histidine = ADP + protein N-phospho-L-histidine.</text>
        <dbReference type="EC" id="2.7.13.3"/>
    </reaction>
</comment>
<dbReference type="SMART" id="SM00387">
    <property type="entry name" value="HATPase_c"/>
    <property type="match status" value="1"/>
</dbReference>
<dbReference type="Proteomes" id="UP000464657">
    <property type="component" value="Chromosome"/>
</dbReference>
<evidence type="ECO:0000256" key="6">
    <source>
        <dbReference type="SAM" id="Coils"/>
    </source>
</evidence>
<dbReference type="EMBL" id="CP019288">
    <property type="protein sequence ID" value="QHI35129.1"/>
    <property type="molecule type" value="Genomic_DNA"/>
</dbReference>
<dbReference type="SMART" id="SM00388">
    <property type="entry name" value="HisKA"/>
    <property type="match status" value="1"/>
</dbReference>
<dbReference type="InterPro" id="IPR004358">
    <property type="entry name" value="Sig_transdc_His_kin-like_C"/>
</dbReference>
<keyword evidence="3" id="KW-0597">Phosphoprotein</keyword>
<dbReference type="EC" id="2.7.13.3" evidence="2"/>
<dbReference type="CDD" id="cd00082">
    <property type="entry name" value="HisKA"/>
    <property type="match status" value="1"/>
</dbReference>
<dbReference type="InterPro" id="IPR052162">
    <property type="entry name" value="Sensor_kinase/Photoreceptor"/>
</dbReference>
<dbReference type="SUPFAM" id="SSF47384">
    <property type="entry name" value="Homodimeric domain of signal transducing histidine kinase"/>
    <property type="match status" value="1"/>
</dbReference>
<proteinExistence type="predicted"/>
<dbReference type="PANTHER" id="PTHR43304:SF1">
    <property type="entry name" value="PAC DOMAIN-CONTAINING PROTEIN"/>
    <property type="match status" value="1"/>
</dbReference>
<dbReference type="Gene3D" id="2.60.120.260">
    <property type="entry name" value="Galactose-binding domain-like"/>
    <property type="match status" value="1"/>
</dbReference>
<keyword evidence="4 9" id="KW-0808">Transferase</keyword>
<keyword evidence="7" id="KW-0472">Membrane</keyword>
<evidence type="ECO:0000256" key="2">
    <source>
        <dbReference type="ARBA" id="ARBA00012438"/>
    </source>
</evidence>
<dbReference type="AlphaFoldDB" id="A0A7L4ZF39"/>
<keyword evidence="6" id="KW-0175">Coiled coil</keyword>
<feature type="transmembrane region" description="Helical" evidence="7">
    <location>
        <begin position="304"/>
        <end position="321"/>
    </location>
</feature>
<evidence type="ECO:0000259" key="8">
    <source>
        <dbReference type="PROSITE" id="PS50109"/>
    </source>
</evidence>
<keyword evidence="10" id="KW-1185">Reference proteome</keyword>
<dbReference type="Pfam" id="PF02518">
    <property type="entry name" value="HATPase_c"/>
    <property type="match status" value="1"/>
</dbReference>
<dbReference type="InterPro" id="IPR008979">
    <property type="entry name" value="Galactose-bd-like_sf"/>
</dbReference>
<dbReference type="GO" id="GO:0000155">
    <property type="term" value="F:phosphorelay sensor kinase activity"/>
    <property type="evidence" value="ECO:0007669"/>
    <property type="project" value="InterPro"/>
</dbReference>
<dbReference type="InterPro" id="IPR011623">
    <property type="entry name" value="7TMR_DISM_rcpt_extracell_dom1"/>
</dbReference>
<feature type="transmembrane region" description="Helical" evidence="7">
    <location>
        <begin position="209"/>
        <end position="229"/>
    </location>
</feature>
<feature type="domain" description="Histidine kinase" evidence="8">
    <location>
        <begin position="464"/>
        <end position="673"/>
    </location>
</feature>
<feature type="transmembrane region" description="Helical" evidence="7">
    <location>
        <begin position="327"/>
        <end position="346"/>
    </location>
</feature>
<feature type="transmembrane region" description="Helical" evidence="7">
    <location>
        <begin position="386"/>
        <end position="406"/>
    </location>
</feature>
<dbReference type="SUPFAM" id="SSF55874">
    <property type="entry name" value="ATPase domain of HSP90 chaperone/DNA topoisomerase II/histidine kinase"/>
    <property type="match status" value="1"/>
</dbReference>
<dbReference type="InterPro" id="IPR005467">
    <property type="entry name" value="His_kinase_dom"/>
</dbReference>
<dbReference type="Gene3D" id="3.30.565.10">
    <property type="entry name" value="Histidine kinase-like ATPase, C-terminal domain"/>
    <property type="match status" value="1"/>
</dbReference>
<dbReference type="InterPro" id="IPR003594">
    <property type="entry name" value="HATPase_dom"/>
</dbReference>
<evidence type="ECO:0000313" key="9">
    <source>
        <dbReference type="EMBL" id="QHI35129.1"/>
    </source>
</evidence>
<evidence type="ECO:0000256" key="5">
    <source>
        <dbReference type="ARBA" id="ARBA00022777"/>
    </source>
</evidence>
<feature type="transmembrane region" description="Helical" evidence="7">
    <location>
        <begin position="358"/>
        <end position="380"/>
    </location>
</feature>
<dbReference type="PRINTS" id="PR00344">
    <property type="entry name" value="BCTRLSENSOR"/>
</dbReference>
<keyword evidence="5" id="KW-0418">Kinase</keyword>
<dbReference type="InterPro" id="IPR036890">
    <property type="entry name" value="HATPase_C_sf"/>
</dbReference>
<keyword evidence="7" id="KW-1133">Transmembrane helix</keyword>
<dbReference type="Gene3D" id="1.10.287.130">
    <property type="match status" value="1"/>
</dbReference>
<evidence type="ECO:0000313" key="10">
    <source>
        <dbReference type="Proteomes" id="UP000464657"/>
    </source>
</evidence>
<dbReference type="KEGG" id="kan:IMCC3317_04750"/>
<dbReference type="Pfam" id="PF07695">
    <property type="entry name" value="7TMR-DISM_7TM"/>
    <property type="match status" value="1"/>
</dbReference>
<name>A0A7L4ZF39_9FLAO</name>
<dbReference type="SUPFAM" id="SSF49785">
    <property type="entry name" value="Galactose-binding domain-like"/>
    <property type="match status" value="1"/>
</dbReference>
<protein>
    <recommendedName>
        <fullName evidence="2">histidine kinase</fullName>
        <ecNumber evidence="2">2.7.13.3</ecNumber>
    </recommendedName>
</protein>
<evidence type="ECO:0000256" key="1">
    <source>
        <dbReference type="ARBA" id="ARBA00000085"/>
    </source>
</evidence>
<dbReference type="InterPro" id="IPR003661">
    <property type="entry name" value="HisK_dim/P_dom"/>
</dbReference>
<accession>A0A7L4ZF39</accession>
<feature type="coiled-coil region" evidence="6">
    <location>
        <begin position="413"/>
        <end position="454"/>
    </location>
</feature>
<keyword evidence="7" id="KW-0812">Transmembrane</keyword>
<dbReference type="PANTHER" id="PTHR43304">
    <property type="entry name" value="PHYTOCHROME-LIKE PROTEIN CPH1"/>
    <property type="match status" value="1"/>
</dbReference>